<keyword evidence="3" id="KW-1185">Reference proteome</keyword>
<dbReference type="Proteomes" id="UP000325827">
    <property type="component" value="Unassembled WGS sequence"/>
</dbReference>
<sequence>MKRQNGPTMGLFASRPEEPTEWAGLPSEPFEQSATESIADGATSTTSASLLIGIPVESVVIPLPSVGETAEHDQG</sequence>
<evidence type="ECO:0000313" key="3">
    <source>
        <dbReference type="Proteomes" id="UP000325827"/>
    </source>
</evidence>
<organism evidence="2 3">
    <name type="scientific">Microbacterium rhizomatis</name>
    <dbReference type="NCBI Taxonomy" id="1631477"/>
    <lineage>
        <taxon>Bacteria</taxon>
        <taxon>Bacillati</taxon>
        <taxon>Actinomycetota</taxon>
        <taxon>Actinomycetes</taxon>
        <taxon>Micrococcales</taxon>
        <taxon>Microbacteriaceae</taxon>
        <taxon>Microbacterium</taxon>
    </lineage>
</organism>
<feature type="compositionally biased region" description="Polar residues" evidence="1">
    <location>
        <begin position="30"/>
        <end position="43"/>
    </location>
</feature>
<comment type="caution">
    <text evidence="2">The sequence shown here is derived from an EMBL/GenBank/DDBJ whole genome shotgun (WGS) entry which is preliminary data.</text>
</comment>
<dbReference type="EMBL" id="VYSA01000001">
    <property type="protein sequence ID" value="KAA9110292.1"/>
    <property type="molecule type" value="Genomic_DNA"/>
</dbReference>
<evidence type="ECO:0000313" key="2">
    <source>
        <dbReference type="EMBL" id="KAA9110292.1"/>
    </source>
</evidence>
<dbReference type="OrthoDB" id="5082712at2"/>
<name>A0A5J5J2Y8_9MICO</name>
<reference evidence="3" key="1">
    <citation type="submission" date="2019-09" db="EMBL/GenBank/DDBJ databases">
        <title>Mumia zhuanghuii sp. nov. isolated from the intestinal contents of plateau pika (Ochotona curzoniae) in the Qinghai-Tibet plateau of China.</title>
        <authorList>
            <person name="Tian Z."/>
        </authorList>
    </citation>
    <scope>NUCLEOTIDE SEQUENCE [LARGE SCALE GENOMIC DNA]</scope>
    <source>
        <strain evidence="3">JCM 30598</strain>
    </source>
</reference>
<protein>
    <submittedName>
        <fullName evidence="2">Uncharacterized protein</fullName>
    </submittedName>
</protein>
<evidence type="ECO:0000256" key="1">
    <source>
        <dbReference type="SAM" id="MobiDB-lite"/>
    </source>
</evidence>
<proteinExistence type="predicted"/>
<gene>
    <name evidence="2" type="ORF">F6B43_00900</name>
</gene>
<dbReference type="AlphaFoldDB" id="A0A5J5J2Y8"/>
<accession>A0A5J5J2Y8</accession>
<feature type="region of interest" description="Disordered" evidence="1">
    <location>
        <begin position="1"/>
        <end position="43"/>
    </location>
</feature>